<feature type="transmembrane region" description="Helical" evidence="10">
    <location>
        <begin position="156"/>
        <end position="180"/>
    </location>
</feature>
<feature type="transmembrane region" description="Helical" evidence="10">
    <location>
        <begin position="60"/>
        <end position="81"/>
    </location>
</feature>
<evidence type="ECO:0000256" key="4">
    <source>
        <dbReference type="ARBA" id="ARBA00012438"/>
    </source>
</evidence>
<evidence type="ECO:0000256" key="6">
    <source>
        <dbReference type="ARBA" id="ARBA00022679"/>
    </source>
</evidence>
<dbReference type="CDD" id="cd00082">
    <property type="entry name" value="HisKA"/>
    <property type="match status" value="1"/>
</dbReference>
<evidence type="ECO:0000256" key="1">
    <source>
        <dbReference type="ARBA" id="ARBA00000085"/>
    </source>
</evidence>
<gene>
    <name evidence="12" type="ORF">EFL26_03635</name>
</gene>
<keyword evidence="13" id="KW-1185">Reference proteome</keyword>
<dbReference type="GO" id="GO:0005509">
    <property type="term" value="F:calcium ion binding"/>
    <property type="evidence" value="ECO:0007669"/>
    <property type="project" value="UniProtKB-ARBA"/>
</dbReference>
<dbReference type="SUPFAM" id="SSF47384">
    <property type="entry name" value="Homodimeric domain of signal transducing histidine kinase"/>
    <property type="match status" value="1"/>
</dbReference>
<organism evidence="12 13">
    <name type="scientific">Nocardioides pocheonensis</name>
    <dbReference type="NCBI Taxonomy" id="661485"/>
    <lineage>
        <taxon>Bacteria</taxon>
        <taxon>Bacillati</taxon>
        <taxon>Actinomycetota</taxon>
        <taxon>Actinomycetes</taxon>
        <taxon>Propionibacteriales</taxon>
        <taxon>Nocardioidaceae</taxon>
        <taxon>Nocardioides</taxon>
    </lineage>
</organism>
<dbReference type="Gene3D" id="3.30.565.10">
    <property type="entry name" value="Histidine kinase-like ATPase, C-terminal domain"/>
    <property type="match status" value="1"/>
</dbReference>
<dbReference type="InterPro" id="IPR050736">
    <property type="entry name" value="Sensor_HK_Regulatory"/>
</dbReference>
<evidence type="ECO:0000256" key="2">
    <source>
        <dbReference type="ARBA" id="ARBA00001968"/>
    </source>
</evidence>
<keyword evidence="6" id="KW-0808">Transferase</keyword>
<dbReference type="Pfam" id="PF02518">
    <property type="entry name" value="HATPase_c"/>
    <property type="match status" value="1"/>
</dbReference>
<feature type="transmembrane region" description="Helical" evidence="10">
    <location>
        <begin position="125"/>
        <end position="144"/>
    </location>
</feature>
<dbReference type="InterPro" id="IPR004358">
    <property type="entry name" value="Sig_transdc_His_kin-like_C"/>
</dbReference>
<dbReference type="SUPFAM" id="SSF55874">
    <property type="entry name" value="ATPase domain of HSP90 chaperone/DNA topoisomerase II/histidine kinase"/>
    <property type="match status" value="1"/>
</dbReference>
<dbReference type="EC" id="2.7.13.3" evidence="4"/>
<feature type="domain" description="Histidine kinase" evidence="11">
    <location>
        <begin position="329"/>
        <end position="545"/>
    </location>
</feature>
<evidence type="ECO:0000256" key="9">
    <source>
        <dbReference type="ARBA" id="ARBA00023136"/>
    </source>
</evidence>
<evidence type="ECO:0000256" key="7">
    <source>
        <dbReference type="ARBA" id="ARBA00022777"/>
    </source>
</evidence>
<comment type="caution">
    <text evidence="12">The sequence shown here is derived from an EMBL/GenBank/DDBJ whole genome shotgun (WGS) entry which is preliminary data.</text>
</comment>
<keyword evidence="7 12" id="KW-0418">Kinase</keyword>
<keyword evidence="10" id="KW-1133">Transmembrane helix</keyword>
<feature type="transmembrane region" description="Helical" evidence="10">
    <location>
        <begin position="192"/>
        <end position="211"/>
    </location>
</feature>
<proteinExistence type="predicted"/>
<comment type="cofactor">
    <cofactor evidence="2">
        <name>a divalent metal cation</name>
        <dbReference type="ChEBI" id="CHEBI:60240"/>
    </cofactor>
</comment>
<dbReference type="Pfam" id="PF00512">
    <property type="entry name" value="HisKA"/>
    <property type="match status" value="1"/>
</dbReference>
<feature type="transmembrane region" description="Helical" evidence="10">
    <location>
        <begin position="217"/>
        <end position="238"/>
    </location>
</feature>
<keyword evidence="9 10" id="KW-0472">Membrane</keyword>
<evidence type="ECO:0000259" key="11">
    <source>
        <dbReference type="PROSITE" id="PS50109"/>
    </source>
</evidence>
<protein>
    <recommendedName>
        <fullName evidence="4">histidine kinase</fullName>
        <ecNumber evidence="4">2.7.13.3</ecNumber>
    </recommendedName>
</protein>
<dbReference type="EMBL" id="RJSF01000007">
    <property type="protein sequence ID" value="RNM16635.1"/>
    <property type="molecule type" value="Genomic_DNA"/>
</dbReference>
<dbReference type="InterPro" id="IPR003594">
    <property type="entry name" value="HATPase_dom"/>
</dbReference>
<evidence type="ECO:0000313" key="13">
    <source>
        <dbReference type="Proteomes" id="UP000279994"/>
    </source>
</evidence>
<keyword evidence="10" id="KW-0812">Transmembrane</keyword>
<sequence length="572" mass="62251">MVVLAGYVVLYLGWQLFRWGGPGHIRTIGDVAFWPVNLLAAVLAFRVASTRSFAAQVRRGWLLIGLGLIAYLLGNVLQLVYEALLHEKPYPTFADVAYLAFYPLLFAGILQFPRDRFQGFAVVRLVLDAAATVAAGAAIVWYVTLASATESGGRPLQLAVSIAYPCGDLLLIMALTALAVRARRVIGSWSLLLIKTSVLLYVVSDVVYGQMTLAGTYSGGAWIDTGWMLAIALLAASANEQYRVAKVGLSPGERRKSDSGFVFLPYAATAVTFAIAVISRRSGGRLEIGSMALLGVELVIVLGRLHWSTVDSRRNNRAAEQARSEFFATISHELRTPLTSIRGYCELLADSEDLTGEEREFVHIIERNAEREERIVADLLFLSSEDLLGRIETVEADLVRIVDDAVSSRIPAAAQSQVRIEWTPPEEEITVHVDPGRMGQVIDNLLTNAIKFSGEGTTVRVTVDANRSTTTLRVEDSGPGIPEEEAAHIFERLYRGRAAQQNAVPGAGLGLAIAHAIVEAFNGSITVEPHDGAGAVFRIDLPMMSVRAVERAVRPNAVAWREQWVSAPRTSD</sequence>
<accession>A0A3N0GW00</accession>
<name>A0A3N0GW00_9ACTN</name>
<dbReference type="FunFam" id="3.30.565.10:FF:000006">
    <property type="entry name" value="Sensor histidine kinase WalK"/>
    <property type="match status" value="1"/>
</dbReference>
<dbReference type="PANTHER" id="PTHR43711:SF1">
    <property type="entry name" value="HISTIDINE KINASE 1"/>
    <property type="match status" value="1"/>
</dbReference>
<evidence type="ECO:0000256" key="8">
    <source>
        <dbReference type="ARBA" id="ARBA00023012"/>
    </source>
</evidence>
<keyword evidence="5" id="KW-0597">Phosphoprotein</keyword>
<dbReference type="GO" id="GO:0000155">
    <property type="term" value="F:phosphorelay sensor kinase activity"/>
    <property type="evidence" value="ECO:0007669"/>
    <property type="project" value="InterPro"/>
</dbReference>
<dbReference type="PROSITE" id="PS50109">
    <property type="entry name" value="HIS_KIN"/>
    <property type="match status" value="1"/>
</dbReference>
<dbReference type="FunFam" id="1.10.287.130:FF:000001">
    <property type="entry name" value="Two-component sensor histidine kinase"/>
    <property type="match status" value="1"/>
</dbReference>
<dbReference type="InterPro" id="IPR003661">
    <property type="entry name" value="HisK_dim/P_dom"/>
</dbReference>
<keyword evidence="8" id="KW-0902">Two-component regulatory system</keyword>
<dbReference type="AlphaFoldDB" id="A0A3N0GW00"/>
<feature type="transmembrane region" description="Helical" evidence="10">
    <location>
        <begin position="31"/>
        <end position="48"/>
    </location>
</feature>
<feature type="transmembrane region" description="Helical" evidence="10">
    <location>
        <begin position="93"/>
        <end position="113"/>
    </location>
</feature>
<evidence type="ECO:0000256" key="10">
    <source>
        <dbReference type="SAM" id="Phobius"/>
    </source>
</evidence>
<dbReference type="InterPro" id="IPR005467">
    <property type="entry name" value="His_kinase_dom"/>
</dbReference>
<evidence type="ECO:0000256" key="5">
    <source>
        <dbReference type="ARBA" id="ARBA00022553"/>
    </source>
</evidence>
<reference evidence="12 13" key="1">
    <citation type="submission" date="2018-11" db="EMBL/GenBank/DDBJ databases">
        <authorList>
            <person name="Li F."/>
        </authorList>
    </citation>
    <scope>NUCLEOTIDE SEQUENCE [LARGE SCALE GENOMIC DNA]</scope>
    <source>
        <strain evidence="12 13">Gsoil 818</strain>
    </source>
</reference>
<evidence type="ECO:0000313" key="12">
    <source>
        <dbReference type="EMBL" id="RNM16635.1"/>
    </source>
</evidence>
<dbReference type="SMART" id="SM00388">
    <property type="entry name" value="HisKA"/>
    <property type="match status" value="1"/>
</dbReference>
<dbReference type="PANTHER" id="PTHR43711">
    <property type="entry name" value="TWO-COMPONENT HISTIDINE KINASE"/>
    <property type="match status" value="1"/>
</dbReference>
<dbReference type="InterPro" id="IPR036890">
    <property type="entry name" value="HATPase_C_sf"/>
</dbReference>
<feature type="transmembrane region" description="Helical" evidence="10">
    <location>
        <begin position="259"/>
        <end position="278"/>
    </location>
</feature>
<evidence type="ECO:0000256" key="3">
    <source>
        <dbReference type="ARBA" id="ARBA00004236"/>
    </source>
</evidence>
<dbReference type="GO" id="GO:0005886">
    <property type="term" value="C:plasma membrane"/>
    <property type="evidence" value="ECO:0007669"/>
    <property type="project" value="UniProtKB-SubCell"/>
</dbReference>
<dbReference type="Gene3D" id="1.10.287.130">
    <property type="match status" value="1"/>
</dbReference>
<feature type="transmembrane region" description="Helical" evidence="10">
    <location>
        <begin position="290"/>
        <end position="307"/>
    </location>
</feature>
<dbReference type="CDD" id="cd00075">
    <property type="entry name" value="HATPase"/>
    <property type="match status" value="1"/>
</dbReference>
<comment type="subcellular location">
    <subcellularLocation>
        <location evidence="3">Cell membrane</location>
    </subcellularLocation>
</comment>
<comment type="catalytic activity">
    <reaction evidence="1">
        <text>ATP + protein L-histidine = ADP + protein N-phospho-L-histidine.</text>
        <dbReference type="EC" id="2.7.13.3"/>
    </reaction>
</comment>
<dbReference type="Proteomes" id="UP000279994">
    <property type="component" value="Unassembled WGS sequence"/>
</dbReference>
<dbReference type="SMART" id="SM00387">
    <property type="entry name" value="HATPase_c"/>
    <property type="match status" value="1"/>
</dbReference>
<dbReference type="InterPro" id="IPR036097">
    <property type="entry name" value="HisK_dim/P_sf"/>
</dbReference>
<dbReference type="PRINTS" id="PR00344">
    <property type="entry name" value="BCTRLSENSOR"/>
</dbReference>